<reference evidence="10" key="3">
    <citation type="submission" date="2015-04" db="UniProtKB">
        <authorList>
            <consortium name="EnsemblPlants"/>
        </authorList>
    </citation>
    <scope>IDENTIFICATION</scope>
    <source>
        <strain evidence="10">cv. Jemalong A17</strain>
    </source>
</reference>
<dbReference type="Pfam" id="PF04844">
    <property type="entry name" value="Ovate"/>
    <property type="match status" value="1"/>
</dbReference>
<evidence type="ECO:0000259" key="8">
    <source>
        <dbReference type="PROSITE" id="PS51754"/>
    </source>
</evidence>
<dbReference type="Proteomes" id="UP000002051">
    <property type="component" value="Chromosome 5"/>
</dbReference>
<evidence type="ECO:0000256" key="5">
    <source>
        <dbReference type="ARBA" id="ARBA00023242"/>
    </source>
</evidence>
<dbReference type="GO" id="GO:0045892">
    <property type="term" value="P:negative regulation of DNA-templated transcription"/>
    <property type="evidence" value="ECO:0007669"/>
    <property type="project" value="UniProtKB-UniRule"/>
</dbReference>
<reference evidence="9 11" key="1">
    <citation type="journal article" date="2011" name="Nature">
        <title>The Medicago genome provides insight into the evolution of rhizobial symbioses.</title>
        <authorList>
            <person name="Young N.D."/>
            <person name="Debelle F."/>
            <person name="Oldroyd G.E."/>
            <person name="Geurts R."/>
            <person name="Cannon S.B."/>
            <person name="Udvardi M.K."/>
            <person name="Benedito V.A."/>
            <person name="Mayer K.F."/>
            <person name="Gouzy J."/>
            <person name="Schoof H."/>
            <person name="Van de Peer Y."/>
            <person name="Proost S."/>
            <person name="Cook D.R."/>
            <person name="Meyers B.C."/>
            <person name="Spannagl M."/>
            <person name="Cheung F."/>
            <person name="De Mita S."/>
            <person name="Krishnakumar V."/>
            <person name="Gundlach H."/>
            <person name="Zhou S."/>
            <person name="Mudge J."/>
            <person name="Bharti A.K."/>
            <person name="Murray J.D."/>
            <person name="Naoumkina M.A."/>
            <person name="Rosen B."/>
            <person name="Silverstein K.A."/>
            <person name="Tang H."/>
            <person name="Rombauts S."/>
            <person name="Zhao P.X."/>
            <person name="Zhou P."/>
            <person name="Barbe V."/>
            <person name="Bardou P."/>
            <person name="Bechner M."/>
            <person name="Bellec A."/>
            <person name="Berger A."/>
            <person name="Berges H."/>
            <person name="Bidwell S."/>
            <person name="Bisseling T."/>
            <person name="Choisne N."/>
            <person name="Couloux A."/>
            <person name="Denny R."/>
            <person name="Deshpande S."/>
            <person name="Dai X."/>
            <person name="Doyle J.J."/>
            <person name="Dudez A.M."/>
            <person name="Farmer A.D."/>
            <person name="Fouteau S."/>
            <person name="Franken C."/>
            <person name="Gibelin C."/>
            <person name="Gish J."/>
            <person name="Goldstein S."/>
            <person name="Gonzalez A.J."/>
            <person name="Green P.J."/>
            <person name="Hallab A."/>
            <person name="Hartog M."/>
            <person name="Hua A."/>
            <person name="Humphray S.J."/>
            <person name="Jeong D.H."/>
            <person name="Jing Y."/>
            <person name="Jocker A."/>
            <person name="Kenton S.M."/>
            <person name="Kim D.J."/>
            <person name="Klee K."/>
            <person name="Lai H."/>
            <person name="Lang C."/>
            <person name="Lin S."/>
            <person name="Macmil S.L."/>
            <person name="Magdelenat G."/>
            <person name="Matthews L."/>
            <person name="McCorrison J."/>
            <person name="Monaghan E.L."/>
            <person name="Mun J.H."/>
            <person name="Najar F.Z."/>
            <person name="Nicholson C."/>
            <person name="Noirot C."/>
            <person name="O'Bleness M."/>
            <person name="Paule C.R."/>
            <person name="Poulain J."/>
            <person name="Prion F."/>
            <person name="Qin B."/>
            <person name="Qu C."/>
            <person name="Retzel E.F."/>
            <person name="Riddle C."/>
            <person name="Sallet E."/>
            <person name="Samain S."/>
            <person name="Samson N."/>
            <person name="Sanders I."/>
            <person name="Saurat O."/>
            <person name="Scarpelli C."/>
            <person name="Schiex T."/>
            <person name="Segurens B."/>
            <person name="Severin A.J."/>
            <person name="Sherrier D.J."/>
            <person name="Shi R."/>
            <person name="Sims S."/>
            <person name="Singer S.R."/>
            <person name="Sinharoy S."/>
            <person name="Sterck L."/>
            <person name="Viollet A."/>
            <person name="Wang B.B."/>
            <person name="Wang K."/>
            <person name="Wang M."/>
            <person name="Wang X."/>
            <person name="Warfsmann J."/>
            <person name="Weissenbach J."/>
            <person name="White D.D."/>
            <person name="White J.D."/>
            <person name="Wiley G.B."/>
            <person name="Wincker P."/>
            <person name="Xing Y."/>
            <person name="Yang L."/>
            <person name="Yao Z."/>
            <person name="Ying F."/>
            <person name="Zhai J."/>
            <person name="Zhou L."/>
            <person name="Zuber A."/>
            <person name="Denarie J."/>
            <person name="Dixon R.A."/>
            <person name="May G.D."/>
            <person name="Schwartz D.C."/>
            <person name="Rogers J."/>
            <person name="Quetier F."/>
            <person name="Town C.D."/>
            <person name="Roe B.A."/>
        </authorList>
    </citation>
    <scope>NUCLEOTIDE SEQUENCE [LARGE SCALE GENOMIC DNA]</scope>
    <source>
        <strain evidence="9">A17</strain>
        <strain evidence="10 11">cv. Jemalong A17</strain>
    </source>
</reference>
<protein>
    <recommendedName>
        <fullName evidence="6">Transcription repressor</fullName>
    </recommendedName>
    <alternativeName>
        <fullName evidence="6">Ovate family protein</fullName>
    </alternativeName>
</protein>
<dbReference type="PANTHER" id="PTHR33057">
    <property type="entry name" value="TRANSCRIPTION REPRESSOR OFP7-RELATED"/>
    <property type="match status" value="1"/>
</dbReference>
<dbReference type="STRING" id="3880.G7KBP5"/>
<feature type="domain" description="OVATE" evidence="8">
    <location>
        <begin position="95"/>
        <end position="154"/>
    </location>
</feature>
<evidence type="ECO:0000256" key="2">
    <source>
        <dbReference type="ARBA" id="ARBA00022491"/>
    </source>
</evidence>
<dbReference type="PROSITE" id="PS51754">
    <property type="entry name" value="OVATE"/>
    <property type="match status" value="1"/>
</dbReference>
<dbReference type="AlphaFoldDB" id="G7KBP5"/>
<organism evidence="9 11">
    <name type="scientific">Medicago truncatula</name>
    <name type="common">Barrel medic</name>
    <name type="synonym">Medicago tribuloides</name>
    <dbReference type="NCBI Taxonomy" id="3880"/>
    <lineage>
        <taxon>Eukaryota</taxon>
        <taxon>Viridiplantae</taxon>
        <taxon>Streptophyta</taxon>
        <taxon>Embryophyta</taxon>
        <taxon>Tracheophyta</taxon>
        <taxon>Spermatophyta</taxon>
        <taxon>Magnoliopsida</taxon>
        <taxon>eudicotyledons</taxon>
        <taxon>Gunneridae</taxon>
        <taxon>Pentapetalae</taxon>
        <taxon>rosids</taxon>
        <taxon>fabids</taxon>
        <taxon>Fabales</taxon>
        <taxon>Fabaceae</taxon>
        <taxon>Papilionoideae</taxon>
        <taxon>50 kb inversion clade</taxon>
        <taxon>NPAAA clade</taxon>
        <taxon>Hologalegina</taxon>
        <taxon>IRL clade</taxon>
        <taxon>Trifolieae</taxon>
        <taxon>Medicago</taxon>
    </lineage>
</organism>
<evidence type="ECO:0000313" key="9">
    <source>
        <dbReference type="EMBL" id="AES99348.1"/>
    </source>
</evidence>
<dbReference type="EnsemblPlants" id="AES99348">
    <property type="protein sequence ID" value="AES99348"/>
    <property type="gene ID" value="MTR_5g079710"/>
</dbReference>
<comment type="subcellular location">
    <subcellularLocation>
        <location evidence="1 6">Nucleus</location>
    </subcellularLocation>
</comment>
<feature type="compositionally biased region" description="Low complexity" evidence="7">
    <location>
        <begin position="43"/>
        <end position="57"/>
    </location>
</feature>
<dbReference type="InterPro" id="IPR038933">
    <property type="entry name" value="Ovate"/>
</dbReference>
<sequence>MSFNFNKRSLVKTLFSSNKSCGCIKIKPSNVLEPSQKPKISFNQNTNPNTLTSPTTSHDANTHDKDFTSTTISNDNNNNYRILKPATKLIDSIAVEKESKEPYEDFRNSILQMILEREIYSENDLQELLECFLQLNAKCHHHVIVEAFMETCEEIFPKKLCGDGRPDIMHCQHLNTHTSLPMVANLNLVESDVARMFASLRQSMEQGIPLLLRFSDLAVRKRLYITLHTLIKLFKNHLFHVYGNEALFRARNQELL</sequence>
<keyword evidence="5 6" id="KW-0539">Nucleus</keyword>
<feature type="region of interest" description="Disordered" evidence="7">
    <location>
        <begin position="34"/>
        <end position="72"/>
    </location>
</feature>
<accession>G7KBP5</accession>
<gene>
    <name evidence="9" type="ordered locus">MTR_5g079710</name>
</gene>
<dbReference type="EMBL" id="CM001221">
    <property type="protein sequence ID" value="AES99348.1"/>
    <property type="molecule type" value="Genomic_DNA"/>
</dbReference>
<keyword evidence="2 6" id="KW-0678">Repressor</keyword>
<dbReference type="NCBIfam" id="TIGR01568">
    <property type="entry name" value="A_thal_3678"/>
    <property type="match status" value="1"/>
</dbReference>
<evidence type="ECO:0000256" key="3">
    <source>
        <dbReference type="ARBA" id="ARBA00023015"/>
    </source>
</evidence>
<evidence type="ECO:0000313" key="10">
    <source>
        <dbReference type="EnsemblPlants" id="AES99348"/>
    </source>
</evidence>
<comment type="function">
    <text evidence="6">Transcriptional repressor that regulates multiple aspects of plant growth and development.</text>
</comment>
<keyword evidence="3 6" id="KW-0805">Transcription regulation</keyword>
<keyword evidence="11" id="KW-1185">Reference proteome</keyword>
<dbReference type="eggNOG" id="ENOG502S0X5">
    <property type="taxonomic scope" value="Eukaryota"/>
</dbReference>
<evidence type="ECO:0000313" key="11">
    <source>
        <dbReference type="Proteomes" id="UP000002051"/>
    </source>
</evidence>
<dbReference type="HOGENOM" id="CLU_1087285_0_0_1"/>
<keyword evidence="4 6" id="KW-0804">Transcription</keyword>
<evidence type="ECO:0000256" key="1">
    <source>
        <dbReference type="ARBA" id="ARBA00004123"/>
    </source>
</evidence>
<dbReference type="InterPro" id="IPR006458">
    <property type="entry name" value="Ovate_C"/>
</dbReference>
<evidence type="ECO:0000256" key="7">
    <source>
        <dbReference type="SAM" id="MobiDB-lite"/>
    </source>
</evidence>
<dbReference type="PANTHER" id="PTHR33057:SF132">
    <property type="entry name" value="TRANSCRIPTION REPRESSOR"/>
    <property type="match status" value="1"/>
</dbReference>
<dbReference type="PaxDb" id="3880-AES99348"/>
<reference evidence="9 11" key="2">
    <citation type="journal article" date="2014" name="BMC Genomics">
        <title>An improved genome release (version Mt4.0) for the model legume Medicago truncatula.</title>
        <authorList>
            <person name="Tang H."/>
            <person name="Krishnakumar V."/>
            <person name="Bidwell S."/>
            <person name="Rosen B."/>
            <person name="Chan A."/>
            <person name="Zhou S."/>
            <person name="Gentzbittel L."/>
            <person name="Childs K.L."/>
            <person name="Yandell M."/>
            <person name="Gundlach H."/>
            <person name="Mayer K.F."/>
            <person name="Schwartz D.C."/>
            <person name="Town C.D."/>
        </authorList>
    </citation>
    <scope>GENOME REANNOTATION</scope>
    <source>
        <strain evidence="10 11">cv. Jemalong A17</strain>
    </source>
</reference>
<evidence type="ECO:0000256" key="4">
    <source>
        <dbReference type="ARBA" id="ARBA00023163"/>
    </source>
</evidence>
<name>G7KBP5_MEDTR</name>
<proteinExistence type="predicted"/>
<dbReference type="GO" id="GO:0005634">
    <property type="term" value="C:nucleus"/>
    <property type="evidence" value="ECO:0007669"/>
    <property type="project" value="UniProtKB-SubCell"/>
</dbReference>
<evidence type="ECO:0000256" key="6">
    <source>
        <dbReference type="RuleBase" id="RU367028"/>
    </source>
</evidence>